<proteinExistence type="predicted"/>
<accession>X1N5W3</accession>
<dbReference type="InterPro" id="IPR015422">
    <property type="entry name" value="PyrdxlP-dep_Trfase_small"/>
</dbReference>
<dbReference type="PANTHER" id="PTHR11680:SF35">
    <property type="entry name" value="SERINE HYDROXYMETHYLTRANSFERASE 1"/>
    <property type="match status" value="1"/>
</dbReference>
<dbReference type="AlphaFoldDB" id="X1N5W3"/>
<evidence type="ECO:0008006" key="2">
    <source>
        <dbReference type="Google" id="ProtNLM"/>
    </source>
</evidence>
<gene>
    <name evidence="1" type="ORF">S06H3_49969</name>
</gene>
<feature type="non-terminal residue" evidence="1">
    <location>
        <position position="1"/>
    </location>
</feature>
<dbReference type="SUPFAM" id="SSF53383">
    <property type="entry name" value="PLP-dependent transferases"/>
    <property type="match status" value="1"/>
</dbReference>
<dbReference type="PANTHER" id="PTHR11680">
    <property type="entry name" value="SERINE HYDROXYMETHYLTRANSFERASE"/>
    <property type="match status" value="1"/>
</dbReference>
<dbReference type="GO" id="GO:0046653">
    <property type="term" value="P:tetrahydrofolate metabolic process"/>
    <property type="evidence" value="ECO:0007669"/>
    <property type="project" value="TreeGrafter"/>
</dbReference>
<dbReference type="GO" id="GO:0030170">
    <property type="term" value="F:pyridoxal phosphate binding"/>
    <property type="evidence" value="ECO:0007669"/>
    <property type="project" value="TreeGrafter"/>
</dbReference>
<dbReference type="GO" id="GO:0004372">
    <property type="term" value="F:glycine hydroxymethyltransferase activity"/>
    <property type="evidence" value="ECO:0007669"/>
    <property type="project" value="TreeGrafter"/>
</dbReference>
<dbReference type="Gene3D" id="3.90.1150.10">
    <property type="entry name" value="Aspartate Aminotransferase, domain 1"/>
    <property type="match status" value="1"/>
</dbReference>
<dbReference type="GO" id="GO:0005739">
    <property type="term" value="C:mitochondrion"/>
    <property type="evidence" value="ECO:0007669"/>
    <property type="project" value="TreeGrafter"/>
</dbReference>
<organism evidence="1">
    <name type="scientific">marine sediment metagenome</name>
    <dbReference type="NCBI Taxonomy" id="412755"/>
    <lineage>
        <taxon>unclassified sequences</taxon>
        <taxon>metagenomes</taxon>
        <taxon>ecological metagenomes</taxon>
    </lineage>
</organism>
<reference evidence="1" key="1">
    <citation type="journal article" date="2014" name="Front. Microbiol.">
        <title>High frequency of phylogenetically diverse reductive dehalogenase-homologous genes in deep subseafloor sedimentary metagenomes.</title>
        <authorList>
            <person name="Kawai M."/>
            <person name="Futagami T."/>
            <person name="Toyoda A."/>
            <person name="Takaki Y."/>
            <person name="Nishi S."/>
            <person name="Hori S."/>
            <person name="Arai W."/>
            <person name="Tsubouchi T."/>
            <person name="Morono Y."/>
            <person name="Uchiyama I."/>
            <person name="Ito T."/>
            <person name="Fujiyama A."/>
            <person name="Inagaki F."/>
            <person name="Takami H."/>
        </authorList>
    </citation>
    <scope>NUCLEOTIDE SEQUENCE</scope>
    <source>
        <strain evidence="1">Expedition CK06-06</strain>
    </source>
</reference>
<dbReference type="InterPro" id="IPR049943">
    <property type="entry name" value="Ser_HO-MeTrfase-like"/>
</dbReference>
<evidence type="ECO:0000313" key="1">
    <source>
        <dbReference type="EMBL" id="GAI39412.1"/>
    </source>
</evidence>
<comment type="caution">
    <text evidence="1">The sequence shown here is derived from an EMBL/GenBank/DDBJ whole genome shotgun (WGS) entry which is preliminary data.</text>
</comment>
<protein>
    <recommendedName>
        <fullName evidence="2">Serine hydroxymethyltransferase-like domain-containing protein</fullName>
    </recommendedName>
</protein>
<name>X1N5W3_9ZZZZ</name>
<sequence length="98" mass="10443">VPGGIRIDTNALTSRSMTEKDMETIGEFLHHVVEIAQTLQKEAGSKLLKDFIAKASSGEGEGRKQLLKLADDVKAFATSFPLPGVPDTSVIKQPAGAH</sequence>
<dbReference type="EMBL" id="BARV01031592">
    <property type="protein sequence ID" value="GAI39412.1"/>
    <property type="molecule type" value="Genomic_DNA"/>
</dbReference>
<dbReference type="GO" id="GO:0019264">
    <property type="term" value="P:glycine biosynthetic process from serine"/>
    <property type="evidence" value="ECO:0007669"/>
    <property type="project" value="TreeGrafter"/>
</dbReference>
<dbReference type="InterPro" id="IPR015424">
    <property type="entry name" value="PyrdxlP-dep_Trfase"/>
</dbReference>